<dbReference type="HAMAP" id="MF_01152">
    <property type="entry name" value="DnaJ"/>
    <property type="match status" value="1"/>
</dbReference>
<gene>
    <name evidence="10" type="ORF">INT47_009356</name>
</gene>
<dbReference type="GO" id="GO:0051082">
    <property type="term" value="F:unfolded protein binding"/>
    <property type="evidence" value="ECO:0007669"/>
    <property type="project" value="InterPro"/>
</dbReference>
<dbReference type="InterPro" id="IPR036869">
    <property type="entry name" value="J_dom_sf"/>
</dbReference>
<sequence>MAAIAQAGRDYYDILDVPRDAPKSLIKQHFKKLSRVYHPDKNPGDSSASDKFMEIAQAYEILSNDDKRNTYDRYGEEGVKKQEQQQQNAGQNPFGNIFGQFFNGGHQGKPKTPNIEIPLHVSLEDVYSGVNIEVDVAKHVTCDHCFGSGAHNSDSIRTCSTCQGQGSTLKQVQFAPGFVQQFQQQCATCAGKGKTIITTCKACYGRKIKRGNEQYTVVVDKGMSTDQTIVFEEEANEAPDKDPGDIIFKIITSKHPVFERHGNDLHTNFTITLIEALTGFSKFISHLDQSAINFKRSGVTQYGLVDKIIGAGMPIIDNHDEYGDLYVKYLVKFPEHVDSEFLKDLKNSVFKPTHDEL</sequence>
<comment type="caution">
    <text evidence="10">The sequence shown here is derived from an EMBL/GenBank/DDBJ whole genome shotgun (WGS) entry which is preliminary data.</text>
</comment>
<dbReference type="GO" id="GO:0009408">
    <property type="term" value="P:response to heat"/>
    <property type="evidence" value="ECO:0007669"/>
    <property type="project" value="InterPro"/>
</dbReference>
<feature type="compositionally biased region" description="Basic and acidic residues" evidence="7">
    <location>
        <begin position="66"/>
        <end position="83"/>
    </location>
</feature>
<dbReference type="InterPro" id="IPR012724">
    <property type="entry name" value="DnaJ"/>
</dbReference>
<evidence type="ECO:0000256" key="7">
    <source>
        <dbReference type="SAM" id="MobiDB-lite"/>
    </source>
</evidence>
<dbReference type="PANTHER" id="PTHR43888">
    <property type="entry name" value="DNAJ-LIKE-2, ISOFORM A-RELATED"/>
    <property type="match status" value="1"/>
</dbReference>
<dbReference type="EMBL" id="JAEPRD010000045">
    <property type="protein sequence ID" value="KAG2204314.1"/>
    <property type="molecule type" value="Genomic_DNA"/>
</dbReference>
<dbReference type="GO" id="GO:0008270">
    <property type="term" value="F:zinc ion binding"/>
    <property type="evidence" value="ECO:0007669"/>
    <property type="project" value="UniProtKB-KW"/>
</dbReference>
<organism evidence="10 11">
    <name type="scientific">Mucor saturninus</name>
    <dbReference type="NCBI Taxonomy" id="64648"/>
    <lineage>
        <taxon>Eukaryota</taxon>
        <taxon>Fungi</taxon>
        <taxon>Fungi incertae sedis</taxon>
        <taxon>Mucoromycota</taxon>
        <taxon>Mucoromycotina</taxon>
        <taxon>Mucoromycetes</taxon>
        <taxon>Mucorales</taxon>
        <taxon>Mucorineae</taxon>
        <taxon>Mucoraceae</taxon>
        <taxon>Mucor</taxon>
    </lineage>
</organism>
<dbReference type="InterPro" id="IPR002939">
    <property type="entry name" value="DnaJ_C"/>
</dbReference>
<dbReference type="SUPFAM" id="SSF57938">
    <property type="entry name" value="DnaJ/Hsp40 cysteine-rich domain"/>
    <property type="match status" value="1"/>
</dbReference>
<keyword evidence="11" id="KW-1185">Reference proteome</keyword>
<feature type="region of interest" description="Disordered" evidence="7">
    <location>
        <begin position="66"/>
        <end position="90"/>
    </location>
</feature>
<protein>
    <recommendedName>
        <fullName evidence="12">DnaJ-domain-containing protein</fullName>
    </recommendedName>
</protein>
<dbReference type="Pfam" id="PF00684">
    <property type="entry name" value="DnaJ_CXXCXGXG"/>
    <property type="match status" value="1"/>
</dbReference>
<evidence type="ECO:0000256" key="6">
    <source>
        <dbReference type="PROSITE-ProRule" id="PRU00546"/>
    </source>
</evidence>
<reference evidence="10" key="1">
    <citation type="submission" date="2020-12" db="EMBL/GenBank/DDBJ databases">
        <title>Metabolic potential, ecology and presence of endohyphal bacteria is reflected in genomic diversity of Mucoromycotina.</title>
        <authorList>
            <person name="Muszewska A."/>
            <person name="Okrasinska A."/>
            <person name="Steczkiewicz K."/>
            <person name="Drgas O."/>
            <person name="Orlowska M."/>
            <person name="Perlinska-Lenart U."/>
            <person name="Aleksandrzak-Piekarczyk T."/>
            <person name="Szatraj K."/>
            <person name="Zielenkiewicz U."/>
            <person name="Pilsyk S."/>
            <person name="Malc E."/>
            <person name="Mieczkowski P."/>
            <person name="Kruszewska J.S."/>
            <person name="Biernat P."/>
            <person name="Pawlowska J."/>
        </authorList>
    </citation>
    <scope>NUCLEOTIDE SEQUENCE</scope>
    <source>
        <strain evidence="10">WA0000017839</strain>
    </source>
</reference>
<dbReference type="Gene3D" id="2.60.260.20">
    <property type="entry name" value="Urease metallochaperone UreE, N-terminal domain"/>
    <property type="match status" value="2"/>
</dbReference>
<dbReference type="FunFam" id="2.10.230.10:FF:000002">
    <property type="entry name" value="Molecular chaperone DnaJ"/>
    <property type="match status" value="1"/>
</dbReference>
<feature type="zinc finger region" description="CR-type" evidence="6">
    <location>
        <begin position="129"/>
        <end position="212"/>
    </location>
</feature>
<dbReference type="FunFam" id="2.60.260.20:FF:000013">
    <property type="entry name" value="DnaJ subfamily B member 11"/>
    <property type="match status" value="1"/>
</dbReference>
<dbReference type="Gene3D" id="1.10.287.110">
    <property type="entry name" value="DnaJ domain"/>
    <property type="match status" value="1"/>
</dbReference>
<accession>A0A8H7R4D2</accession>
<evidence type="ECO:0000313" key="11">
    <source>
        <dbReference type="Proteomes" id="UP000603453"/>
    </source>
</evidence>
<keyword evidence="2" id="KW-0677">Repeat</keyword>
<dbReference type="GO" id="GO:0006457">
    <property type="term" value="P:protein folding"/>
    <property type="evidence" value="ECO:0007669"/>
    <property type="project" value="InterPro"/>
</dbReference>
<dbReference type="InterPro" id="IPR008971">
    <property type="entry name" value="HSP40/DnaJ_pept-bd"/>
</dbReference>
<dbReference type="OrthoDB" id="550424at2759"/>
<evidence type="ECO:0000259" key="8">
    <source>
        <dbReference type="PROSITE" id="PS50076"/>
    </source>
</evidence>
<evidence type="ECO:0008006" key="12">
    <source>
        <dbReference type="Google" id="ProtNLM"/>
    </source>
</evidence>
<dbReference type="PROSITE" id="PS51188">
    <property type="entry name" value="ZF_CR"/>
    <property type="match status" value="1"/>
</dbReference>
<dbReference type="PRINTS" id="PR00625">
    <property type="entry name" value="JDOMAIN"/>
</dbReference>
<feature type="domain" description="J" evidence="8">
    <location>
        <begin position="10"/>
        <end position="75"/>
    </location>
</feature>
<dbReference type="SUPFAM" id="SSF46565">
    <property type="entry name" value="Chaperone J-domain"/>
    <property type="match status" value="1"/>
</dbReference>
<name>A0A8H7R4D2_9FUNG</name>
<dbReference type="InterPro" id="IPR036410">
    <property type="entry name" value="HSP_DnaJ_Cys-rich_dom_sf"/>
</dbReference>
<dbReference type="Pfam" id="PF01556">
    <property type="entry name" value="DnaJ_C"/>
    <property type="match status" value="1"/>
</dbReference>
<dbReference type="InterPro" id="IPR001623">
    <property type="entry name" value="DnaJ_domain"/>
</dbReference>
<dbReference type="AlphaFoldDB" id="A0A8H7R4D2"/>
<feature type="domain" description="CR-type" evidence="9">
    <location>
        <begin position="129"/>
        <end position="212"/>
    </location>
</feature>
<dbReference type="Gene3D" id="2.10.230.10">
    <property type="entry name" value="Heat shock protein DnaJ, cysteine-rich domain"/>
    <property type="match status" value="1"/>
</dbReference>
<keyword evidence="5" id="KW-0143">Chaperone</keyword>
<evidence type="ECO:0000256" key="4">
    <source>
        <dbReference type="ARBA" id="ARBA00022833"/>
    </source>
</evidence>
<dbReference type="GO" id="GO:0005524">
    <property type="term" value="F:ATP binding"/>
    <property type="evidence" value="ECO:0007669"/>
    <property type="project" value="InterPro"/>
</dbReference>
<evidence type="ECO:0000256" key="5">
    <source>
        <dbReference type="ARBA" id="ARBA00023186"/>
    </source>
</evidence>
<dbReference type="Proteomes" id="UP000603453">
    <property type="component" value="Unassembled WGS sequence"/>
</dbReference>
<dbReference type="SUPFAM" id="SSF49493">
    <property type="entry name" value="HSP40/DnaJ peptide-binding domain"/>
    <property type="match status" value="2"/>
</dbReference>
<proteinExistence type="inferred from homology"/>
<dbReference type="CDD" id="cd06257">
    <property type="entry name" value="DnaJ"/>
    <property type="match status" value="1"/>
</dbReference>
<keyword evidence="1 6" id="KW-0479">Metal-binding</keyword>
<dbReference type="CDD" id="cd10719">
    <property type="entry name" value="DnaJ_zf"/>
    <property type="match status" value="1"/>
</dbReference>
<dbReference type="SMART" id="SM00271">
    <property type="entry name" value="DnaJ"/>
    <property type="match status" value="1"/>
</dbReference>
<keyword evidence="3 6" id="KW-0863">Zinc-finger</keyword>
<evidence type="ECO:0000256" key="1">
    <source>
        <dbReference type="ARBA" id="ARBA00022723"/>
    </source>
</evidence>
<evidence type="ECO:0000259" key="9">
    <source>
        <dbReference type="PROSITE" id="PS51188"/>
    </source>
</evidence>
<evidence type="ECO:0000256" key="3">
    <source>
        <dbReference type="ARBA" id="ARBA00022771"/>
    </source>
</evidence>
<dbReference type="PROSITE" id="PS00636">
    <property type="entry name" value="DNAJ_1"/>
    <property type="match status" value="1"/>
</dbReference>
<evidence type="ECO:0000256" key="2">
    <source>
        <dbReference type="ARBA" id="ARBA00022737"/>
    </source>
</evidence>
<keyword evidence="4 6" id="KW-0862">Zinc</keyword>
<dbReference type="GO" id="GO:0030544">
    <property type="term" value="F:Hsp70 protein binding"/>
    <property type="evidence" value="ECO:0007669"/>
    <property type="project" value="InterPro"/>
</dbReference>
<dbReference type="CDD" id="cd10747">
    <property type="entry name" value="DnaJ_C"/>
    <property type="match status" value="1"/>
</dbReference>
<dbReference type="PROSITE" id="PS50076">
    <property type="entry name" value="DNAJ_2"/>
    <property type="match status" value="1"/>
</dbReference>
<dbReference type="Pfam" id="PF00226">
    <property type="entry name" value="DnaJ"/>
    <property type="match status" value="1"/>
</dbReference>
<dbReference type="InterPro" id="IPR044713">
    <property type="entry name" value="DNJA1/2-like"/>
</dbReference>
<evidence type="ECO:0000313" key="10">
    <source>
        <dbReference type="EMBL" id="KAG2204314.1"/>
    </source>
</evidence>
<dbReference type="InterPro" id="IPR018253">
    <property type="entry name" value="DnaJ_domain_CS"/>
</dbReference>
<dbReference type="InterPro" id="IPR001305">
    <property type="entry name" value="HSP_DnaJ_Cys-rich_dom"/>
</dbReference>